<dbReference type="SUPFAM" id="SSF56281">
    <property type="entry name" value="Metallo-hydrolase/oxidoreductase"/>
    <property type="match status" value="1"/>
</dbReference>
<gene>
    <name evidence="1" type="ORF">MM59RIKEN_08480</name>
</gene>
<dbReference type="PANTHER" id="PTHR42967">
    <property type="entry name" value="METAL DEPENDENT HYDROLASE"/>
    <property type="match status" value="1"/>
</dbReference>
<protein>
    <submittedName>
        <fullName evidence="1">MBL fold metallo-hydrolase</fullName>
    </submittedName>
</protein>
<dbReference type="AlphaFoldDB" id="A0A810Q5E0"/>
<sequence length="201" mass="21844">MKLTWLGHACFLLEQNGYRLIVDPYTGVEGYPELRVKAHQVVCSHQHHDHNAVEQITPLPAQENPFTIRVVKTFHDDQGGALRGENTIHVISAGGITVAHLGDLGHQLTAEQRAAIGTVDGVLVPVGGVYTVDAAGARQVCKEISPRWVVPMHYRHAPYGLPNVAGVEPFLALWPADEIHVWNGPVLTPGPETAGVLVLKF</sequence>
<proteinExistence type="predicted"/>
<keyword evidence="2" id="KW-1185">Reference proteome</keyword>
<reference evidence="1" key="1">
    <citation type="submission" date="2020-09" db="EMBL/GenBank/DDBJ databases">
        <title>New species isolated from human feces.</title>
        <authorList>
            <person name="Kitahara M."/>
            <person name="Shigeno Y."/>
            <person name="Shime M."/>
            <person name="Matsumoto Y."/>
            <person name="Nakamura S."/>
            <person name="Motooka D."/>
            <person name="Fukuoka S."/>
            <person name="Nishikawa H."/>
            <person name="Benno Y."/>
        </authorList>
    </citation>
    <scope>NUCLEOTIDE SEQUENCE</scope>
    <source>
        <strain evidence="1">MM59</strain>
    </source>
</reference>
<organism evidence="1 2">
    <name type="scientific">Pusillibacter faecalis</name>
    <dbReference type="NCBI Taxonomy" id="2714358"/>
    <lineage>
        <taxon>Bacteria</taxon>
        <taxon>Bacillati</taxon>
        <taxon>Bacillota</taxon>
        <taxon>Clostridia</taxon>
        <taxon>Eubacteriales</taxon>
        <taxon>Oscillospiraceae</taxon>
        <taxon>Pusillibacter</taxon>
    </lineage>
</organism>
<dbReference type="KEGG" id="pfaa:MM59RIKEN_08480"/>
<dbReference type="EMBL" id="AP023420">
    <property type="protein sequence ID" value="BCK83529.1"/>
    <property type="molecule type" value="Genomic_DNA"/>
</dbReference>
<dbReference type="Pfam" id="PF13483">
    <property type="entry name" value="Lactamase_B_3"/>
    <property type="match status" value="1"/>
</dbReference>
<dbReference type="Gene3D" id="3.60.15.10">
    <property type="entry name" value="Ribonuclease Z/Hydroxyacylglutathione hydrolase-like"/>
    <property type="match status" value="1"/>
</dbReference>
<dbReference type="Proteomes" id="UP000679848">
    <property type="component" value="Chromosome"/>
</dbReference>
<evidence type="ECO:0000313" key="1">
    <source>
        <dbReference type="EMBL" id="BCK83529.1"/>
    </source>
</evidence>
<name>A0A810Q5E0_9FIRM</name>
<accession>A0A810Q5E0</accession>
<dbReference type="InterPro" id="IPR036866">
    <property type="entry name" value="RibonucZ/Hydroxyglut_hydro"/>
</dbReference>
<dbReference type="PANTHER" id="PTHR42967:SF1">
    <property type="entry name" value="MBL FOLD METALLO-HYDROLASE"/>
    <property type="match status" value="1"/>
</dbReference>
<dbReference type="RefSeq" id="WP_213542753.1">
    <property type="nucleotide sequence ID" value="NZ_AP023420.1"/>
</dbReference>
<evidence type="ECO:0000313" key="2">
    <source>
        <dbReference type="Proteomes" id="UP000679848"/>
    </source>
</evidence>